<dbReference type="AlphaFoldDB" id="A0A8H7S7X5"/>
<evidence type="ECO:0008006" key="4">
    <source>
        <dbReference type="Google" id="ProtNLM"/>
    </source>
</evidence>
<comment type="caution">
    <text evidence="2">The sequence shown here is derived from an EMBL/GenBank/DDBJ whole genome shotgun (WGS) entry which is preliminary data.</text>
</comment>
<sequence length="658" mass="74780">MESNQTDANASSIPLTESSPSQQNKTTTTERTTEIISDDMTKIVENNVIAVFVARFDVLHGNTIEWQYPKEIDLDGIEYQAICSGHHNIRSDIIYFTKPPYFGVSVFRKVDNAEEGQRGACMRSVGVIVEPNENTGPNAKVWIHGHALNLLAQTLDFETDRSESIYKHLYTYFKEYRLQHRGITRNLWNPPTAALKAFRPATLLYYNYSTIPFTQHNFFEQLISVESSSSLEVVPRLDAFPFFVAQMGPQIFVLWKAALLKKRILFMTRPPLERACGYVYNTFLLGELPKLSTFKKDRKLHPKYAIGVNDIADLYDFSDGYVACTSDTIFESKTDLYDLLIDLTSKENEKPKSWYEFTESTPRIKSTSEISEQHNAADFHRFRSVIRQIFDTAYDMGFGQENHALNDQLDNALDSKANCSDAVKTALFQFILWYYRPSLHSVPEGPSQQQQQQTSSSSWQRLFGGATTKSSKQNRRKRLQEDVSMDPEEQEALLLGHGDDLADEEMDATEINNNDVFDAVAARVSEDHNSVNDPLSVNSDNEQRQEGEQASVPDTRKWGVHEKLTAALVGFFHVLSYQTLLTLENLLSLNDQTGDPNETIVLSCQDMIQLGLHPMEDILFVQELALLYFEKSVQVANTCQNGYCNSCCNKEVHGSIRI</sequence>
<feature type="region of interest" description="Disordered" evidence="1">
    <location>
        <begin position="1"/>
        <end position="33"/>
    </location>
</feature>
<dbReference type="Pfam" id="PF09804">
    <property type="entry name" value="DENND11"/>
    <property type="match status" value="1"/>
</dbReference>
<feature type="region of interest" description="Disordered" evidence="1">
    <location>
        <begin position="527"/>
        <end position="553"/>
    </location>
</feature>
<proteinExistence type="predicted"/>
<feature type="compositionally biased region" description="Polar residues" evidence="1">
    <location>
        <begin position="1"/>
        <end position="25"/>
    </location>
</feature>
<feature type="region of interest" description="Disordered" evidence="1">
    <location>
        <begin position="441"/>
        <end position="489"/>
    </location>
</feature>
<feature type="compositionally biased region" description="Low complexity" evidence="1">
    <location>
        <begin position="447"/>
        <end position="460"/>
    </location>
</feature>
<dbReference type="GO" id="GO:0005811">
    <property type="term" value="C:lipid droplet"/>
    <property type="evidence" value="ECO:0007669"/>
    <property type="project" value="TreeGrafter"/>
</dbReference>
<keyword evidence="3" id="KW-1185">Reference proteome</keyword>
<dbReference type="InterPro" id="IPR018626">
    <property type="entry name" value="LCHN/Anr2"/>
</dbReference>
<dbReference type="PANTHER" id="PTHR28153:SF1">
    <property type="entry name" value="DUF4484 DOMAIN-CONTAINING PROTEIN"/>
    <property type="match status" value="1"/>
</dbReference>
<gene>
    <name evidence="2" type="ORF">INT45_002887</name>
</gene>
<dbReference type="InterPro" id="IPR053056">
    <property type="entry name" value="Lipid_Metab_Assoc_Protein"/>
</dbReference>
<dbReference type="PANTHER" id="PTHR28153">
    <property type="entry name" value="PROTEIN, PUTATIVE-RELATED"/>
    <property type="match status" value="1"/>
</dbReference>
<dbReference type="OrthoDB" id="2152680at2759"/>
<evidence type="ECO:0000313" key="3">
    <source>
        <dbReference type="Proteomes" id="UP000646827"/>
    </source>
</evidence>
<accession>A0A8H7S7X5</accession>
<feature type="compositionally biased region" description="Polar residues" evidence="1">
    <location>
        <begin position="531"/>
        <end position="540"/>
    </location>
</feature>
<name>A0A8H7S7X5_9FUNG</name>
<dbReference type="Proteomes" id="UP000646827">
    <property type="component" value="Unassembled WGS sequence"/>
</dbReference>
<evidence type="ECO:0000313" key="2">
    <source>
        <dbReference type="EMBL" id="KAG2223392.1"/>
    </source>
</evidence>
<organism evidence="2 3">
    <name type="scientific">Circinella minor</name>
    <dbReference type="NCBI Taxonomy" id="1195481"/>
    <lineage>
        <taxon>Eukaryota</taxon>
        <taxon>Fungi</taxon>
        <taxon>Fungi incertae sedis</taxon>
        <taxon>Mucoromycota</taxon>
        <taxon>Mucoromycotina</taxon>
        <taxon>Mucoromycetes</taxon>
        <taxon>Mucorales</taxon>
        <taxon>Lichtheimiaceae</taxon>
        <taxon>Circinella</taxon>
    </lineage>
</organism>
<protein>
    <recommendedName>
        <fullName evidence="4">UDENN domain-containing protein</fullName>
    </recommendedName>
</protein>
<dbReference type="EMBL" id="JAEPRB010000062">
    <property type="protein sequence ID" value="KAG2223392.1"/>
    <property type="molecule type" value="Genomic_DNA"/>
</dbReference>
<evidence type="ECO:0000256" key="1">
    <source>
        <dbReference type="SAM" id="MobiDB-lite"/>
    </source>
</evidence>
<reference evidence="2 3" key="1">
    <citation type="submission" date="2020-12" db="EMBL/GenBank/DDBJ databases">
        <title>Metabolic potential, ecology and presence of endohyphal bacteria is reflected in genomic diversity of Mucoromycotina.</title>
        <authorList>
            <person name="Muszewska A."/>
            <person name="Okrasinska A."/>
            <person name="Steczkiewicz K."/>
            <person name="Drgas O."/>
            <person name="Orlowska M."/>
            <person name="Perlinska-Lenart U."/>
            <person name="Aleksandrzak-Piekarczyk T."/>
            <person name="Szatraj K."/>
            <person name="Zielenkiewicz U."/>
            <person name="Pilsyk S."/>
            <person name="Malc E."/>
            <person name="Mieczkowski P."/>
            <person name="Kruszewska J.S."/>
            <person name="Biernat P."/>
            <person name="Pawlowska J."/>
        </authorList>
    </citation>
    <scope>NUCLEOTIDE SEQUENCE [LARGE SCALE GENOMIC DNA]</scope>
    <source>
        <strain evidence="2 3">CBS 142.35</strain>
    </source>
</reference>